<dbReference type="InterPro" id="IPR004629">
    <property type="entry name" value="WecG_TagA_CpsF"/>
</dbReference>
<dbReference type="Proteomes" id="UP001163878">
    <property type="component" value="Chromosome"/>
</dbReference>
<dbReference type="PANTHER" id="PTHR34136">
    <property type="match status" value="1"/>
</dbReference>
<dbReference type="CDD" id="cd06533">
    <property type="entry name" value="Glyco_transf_WecG_TagA"/>
    <property type="match status" value="1"/>
</dbReference>
<dbReference type="PANTHER" id="PTHR34136:SF1">
    <property type="entry name" value="UDP-N-ACETYL-D-MANNOSAMINURONIC ACID TRANSFERASE"/>
    <property type="match status" value="1"/>
</dbReference>
<name>A0ABY6IGX5_STRPE</name>
<reference evidence="3" key="1">
    <citation type="submission" date="2022-10" db="EMBL/GenBank/DDBJ databases">
        <title>Cytochrome P450 Catalyzes Benzene Ring Formation in the Biosynthesis of Trialkyl-Substituted Aromatic Polyketides.</title>
        <authorList>
            <person name="Zhao E."/>
            <person name="Ge H."/>
        </authorList>
    </citation>
    <scope>NUCLEOTIDE SEQUENCE</scope>
    <source>
        <strain evidence="3">NA0869</strain>
    </source>
</reference>
<gene>
    <name evidence="3" type="ORF">OGH68_35620</name>
</gene>
<dbReference type="NCBIfam" id="TIGR00696">
    <property type="entry name" value="wecG_tagA_cpsF"/>
    <property type="match status" value="1"/>
</dbReference>
<keyword evidence="1" id="KW-0328">Glycosyltransferase</keyword>
<evidence type="ECO:0000256" key="1">
    <source>
        <dbReference type="ARBA" id="ARBA00022676"/>
    </source>
</evidence>
<organism evidence="3 4">
    <name type="scientific">Streptomyces peucetius</name>
    <dbReference type="NCBI Taxonomy" id="1950"/>
    <lineage>
        <taxon>Bacteria</taxon>
        <taxon>Bacillati</taxon>
        <taxon>Actinomycetota</taxon>
        <taxon>Actinomycetes</taxon>
        <taxon>Kitasatosporales</taxon>
        <taxon>Streptomycetaceae</taxon>
        <taxon>Streptomyces</taxon>
    </lineage>
</organism>
<proteinExistence type="predicted"/>
<keyword evidence="2" id="KW-0808">Transferase</keyword>
<protein>
    <submittedName>
        <fullName evidence="3">WecB/TagA/CpsF family glycosyltransferase</fullName>
    </submittedName>
</protein>
<dbReference type="RefSeq" id="WP_264249726.1">
    <property type="nucleotide sequence ID" value="NZ_CP107567.1"/>
</dbReference>
<dbReference type="EMBL" id="CP107567">
    <property type="protein sequence ID" value="UYQ66260.1"/>
    <property type="molecule type" value="Genomic_DNA"/>
</dbReference>
<evidence type="ECO:0000256" key="2">
    <source>
        <dbReference type="ARBA" id="ARBA00022679"/>
    </source>
</evidence>
<evidence type="ECO:0000313" key="4">
    <source>
        <dbReference type="Proteomes" id="UP001163878"/>
    </source>
</evidence>
<evidence type="ECO:0000313" key="3">
    <source>
        <dbReference type="EMBL" id="UYQ66260.1"/>
    </source>
</evidence>
<keyword evidence="4" id="KW-1185">Reference proteome</keyword>
<sequence length="246" mass="27192">MGVSAVTPRTAVDEIARWIETGERTYVCVTGVHGVMEAQRDPVLRHVHNTSGLTVPDGMPMVWAGHRAGAPWMRRVYGPDLMLAVLERAAVRGWSSFLYGGAAGVPELLGQRLGEQIPGLKIAGTYSPPYRQLTAEESEAVVAAINASGADLVWVGLSTPKQELWMAEHRGRLQPPVLLGVGAAFDFHAGLKPQAPGWIQQAGLEWAYRLMKEPRRLWRRYLRNNPSYLARSTLRPPRFQDPAPQE</sequence>
<accession>A0ABY6IGX5</accession>
<dbReference type="Pfam" id="PF03808">
    <property type="entry name" value="Glyco_tran_WecG"/>
    <property type="match status" value="1"/>
</dbReference>